<dbReference type="Gene3D" id="3.40.1350.10">
    <property type="match status" value="1"/>
</dbReference>
<dbReference type="EMBL" id="ABED02000025">
    <property type="protein sequence ID" value="EDP21773.1"/>
    <property type="molecule type" value="Genomic_DNA"/>
</dbReference>
<dbReference type="SUPFAM" id="SSF52980">
    <property type="entry name" value="Restriction endonuclease-like"/>
    <property type="match status" value="1"/>
</dbReference>
<comment type="caution">
    <text evidence="1">The sequence shown here is derived from an EMBL/GenBank/DDBJ whole genome shotgun (WGS) entry which is preliminary data.</text>
</comment>
<protein>
    <submittedName>
        <fullName evidence="1">VRR-NUC domain protein</fullName>
    </submittedName>
</protein>
<organism evidence="1 2">
    <name type="scientific">Faecalibacterium prausnitzii M21/2</name>
    <dbReference type="NCBI Taxonomy" id="411485"/>
    <lineage>
        <taxon>Bacteria</taxon>
        <taxon>Bacillati</taxon>
        <taxon>Bacillota</taxon>
        <taxon>Clostridia</taxon>
        <taxon>Eubacteriales</taxon>
        <taxon>Oscillospiraceae</taxon>
        <taxon>Faecalibacterium</taxon>
    </lineage>
</organism>
<dbReference type="RefSeq" id="WP_005923802.1">
    <property type="nucleotide sequence ID" value="NZ_DS483500.1"/>
</dbReference>
<dbReference type="GeneID" id="75068372"/>
<sequence>MNNKNPLPSPYDYEKLGAYLHALIDAGAAHNVTEARKLARRLIPSEAKIQKDILAHLNKQVGGFWWKDAAGPYQRQGIPDIVGCHDGHFYAFEVKRPLVGELSAIQRHTLTAINAAGGSAYVVTSVEDVRQVFERQED</sequence>
<evidence type="ECO:0000313" key="2">
    <source>
        <dbReference type="Proteomes" id="UP000005945"/>
    </source>
</evidence>
<evidence type="ECO:0000313" key="1">
    <source>
        <dbReference type="EMBL" id="EDP21773.1"/>
    </source>
</evidence>
<dbReference type="InterPro" id="IPR011856">
    <property type="entry name" value="tRNA_endonuc-like_dom_sf"/>
</dbReference>
<name>A8SB86_9FIRM</name>
<reference evidence="1 2" key="2">
    <citation type="submission" date="2007-09" db="EMBL/GenBank/DDBJ databases">
        <authorList>
            <person name="Fulton L."/>
            <person name="Clifton S."/>
            <person name="Fulton B."/>
            <person name="Xu J."/>
            <person name="Minx P."/>
            <person name="Pepin K.H."/>
            <person name="Johnson M."/>
            <person name="Thiruvilangam P."/>
            <person name="Bhonagiri V."/>
            <person name="Nash W.E."/>
            <person name="Mardis E.R."/>
            <person name="Wilson R.K."/>
        </authorList>
    </citation>
    <scope>NUCLEOTIDE SEQUENCE [LARGE SCALE GENOMIC DNA]</scope>
    <source>
        <strain evidence="1 2">M21/2</strain>
    </source>
</reference>
<dbReference type="AlphaFoldDB" id="A8SB86"/>
<dbReference type="InterPro" id="IPR011335">
    <property type="entry name" value="Restrct_endonuc-II-like"/>
</dbReference>
<dbReference type="HOGENOM" id="CLU_1852194_0_0_9"/>
<accession>A8SB86</accession>
<proteinExistence type="predicted"/>
<gene>
    <name evidence="1" type="ORF">FAEPRAM212_01595</name>
</gene>
<dbReference type="GO" id="GO:0003676">
    <property type="term" value="F:nucleic acid binding"/>
    <property type="evidence" value="ECO:0007669"/>
    <property type="project" value="InterPro"/>
</dbReference>
<dbReference type="Proteomes" id="UP000005945">
    <property type="component" value="Unassembled WGS sequence"/>
</dbReference>
<reference evidence="1 2" key="1">
    <citation type="submission" date="2007-09" db="EMBL/GenBank/DDBJ databases">
        <title>Draft genome sequence of Faecalibacterium prausnitzii M21/2.</title>
        <authorList>
            <person name="Sudarsanam P."/>
            <person name="Ley R."/>
            <person name="Guruge J."/>
            <person name="Turnbaugh P.J."/>
            <person name="Mahowald M."/>
            <person name="Liep D."/>
            <person name="Gordon J."/>
        </authorList>
    </citation>
    <scope>NUCLEOTIDE SEQUENCE [LARGE SCALE GENOMIC DNA]</scope>
    <source>
        <strain evidence="1 2">M21/2</strain>
    </source>
</reference>